<gene>
    <name evidence="7" type="ORF">ElyMa_005678900</name>
</gene>
<dbReference type="Gene3D" id="3.30.160.60">
    <property type="entry name" value="Classic Zinc Finger"/>
    <property type="match status" value="4"/>
</dbReference>
<keyword evidence="3" id="KW-0863">Zinc-finger</keyword>
<feature type="domain" description="C2H2-type" evidence="6">
    <location>
        <begin position="812"/>
        <end position="833"/>
    </location>
</feature>
<evidence type="ECO:0000256" key="2">
    <source>
        <dbReference type="ARBA" id="ARBA00022737"/>
    </source>
</evidence>
<feature type="domain" description="C2H2-type" evidence="6">
    <location>
        <begin position="723"/>
        <end position="744"/>
    </location>
</feature>
<dbReference type="PROSITE" id="PS00028">
    <property type="entry name" value="ZINC_FINGER_C2H2_1"/>
    <property type="match status" value="7"/>
</dbReference>
<dbReference type="Proteomes" id="UP000762676">
    <property type="component" value="Unassembled WGS sequence"/>
</dbReference>
<evidence type="ECO:0000259" key="6">
    <source>
        <dbReference type="PROSITE" id="PS00028"/>
    </source>
</evidence>
<feature type="domain" description="C2H2-type" evidence="6">
    <location>
        <begin position="839"/>
        <end position="859"/>
    </location>
</feature>
<organism evidence="7 8">
    <name type="scientific">Elysia marginata</name>
    <dbReference type="NCBI Taxonomy" id="1093978"/>
    <lineage>
        <taxon>Eukaryota</taxon>
        <taxon>Metazoa</taxon>
        <taxon>Spiralia</taxon>
        <taxon>Lophotrochozoa</taxon>
        <taxon>Mollusca</taxon>
        <taxon>Gastropoda</taxon>
        <taxon>Heterobranchia</taxon>
        <taxon>Euthyneura</taxon>
        <taxon>Panpulmonata</taxon>
        <taxon>Sacoglossa</taxon>
        <taxon>Placobranchoidea</taxon>
        <taxon>Plakobranchidae</taxon>
        <taxon>Elysia</taxon>
    </lineage>
</organism>
<evidence type="ECO:0000256" key="3">
    <source>
        <dbReference type="ARBA" id="ARBA00022771"/>
    </source>
</evidence>
<dbReference type="InterPro" id="IPR036236">
    <property type="entry name" value="Znf_C2H2_sf"/>
</dbReference>
<dbReference type="AlphaFoldDB" id="A0AAV4FEY0"/>
<evidence type="ECO:0000256" key="1">
    <source>
        <dbReference type="ARBA" id="ARBA00022723"/>
    </source>
</evidence>
<comment type="caution">
    <text evidence="7">The sequence shown here is derived from an EMBL/GenBank/DDBJ whole genome shotgun (WGS) entry which is preliminary data.</text>
</comment>
<accession>A0AAV4FEY0</accession>
<keyword evidence="2" id="KW-0677">Repeat</keyword>
<reference evidence="7 8" key="1">
    <citation type="journal article" date="2021" name="Elife">
        <title>Chloroplast acquisition without the gene transfer in kleptoplastic sea slugs, Plakobranchus ocellatus.</title>
        <authorList>
            <person name="Maeda T."/>
            <person name="Takahashi S."/>
            <person name="Yoshida T."/>
            <person name="Shimamura S."/>
            <person name="Takaki Y."/>
            <person name="Nagai Y."/>
            <person name="Toyoda A."/>
            <person name="Suzuki Y."/>
            <person name="Arimoto A."/>
            <person name="Ishii H."/>
            <person name="Satoh N."/>
            <person name="Nishiyama T."/>
            <person name="Hasebe M."/>
            <person name="Maruyama T."/>
            <person name="Minagawa J."/>
            <person name="Obokata J."/>
            <person name="Shigenobu S."/>
        </authorList>
    </citation>
    <scope>NUCLEOTIDE SEQUENCE [LARGE SCALE GENOMIC DNA]</scope>
</reference>
<dbReference type="PANTHER" id="PTHR24379">
    <property type="entry name" value="KRAB AND ZINC FINGER DOMAIN-CONTAINING"/>
    <property type="match status" value="1"/>
</dbReference>
<feature type="region of interest" description="Disordered" evidence="5">
    <location>
        <begin position="171"/>
        <end position="217"/>
    </location>
</feature>
<proteinExistence type="predicted"/>
<feature type="region of interest" description="Disordered" evidence="5">
    <location>
        <begin position="243"/>
        <end position="293"/>
    </location>
</feature>
<sequence length="964" mass="107234">MSVKFQFSKLIMEKFLRRSFYDAVLRLYETAHGARIISVSLEGHLSLVVNKNENFVIKLNEIAQRADDGEDPHQNRIAKFINFKPDENAEEYFIKQEDDSQAVPSVQTSINRNEVIVNLDDHMKEDKKITANVKVTAGEAQYVITNQRLDYVPVTPQEATSLNLKTNQQRESITYKQSDSSELTDSQQTHPIDHSAIIQDGRTGQEDNVLKTEPSDSTAEEICFLPVAQVEGDKRKLEFDYQGHAGVGKRSPHKRRKLSSFPELAEEGTLPVKSEDKEKEGTPATESSDVNANSLQLLPHTAIAPIVVEDEDSNYGPGMEAVTTQGQIQQQQPLGTMFQLRDQVRPTGVTCAAGMGMFRQQDLEELARQQQQWQMVAYQRSIMEKSYFQQQLLRDSERLRWEFTSQQPRDERVTPQADLPSQQSPGPREFAPVVSSTPVVDAETAEKLYRQAQANTEAALLAAAALEQVKKNAQEGQVVVEQAGSGDKLSTPHYIRILEEHSTNANAVSQAETEYEEGELRHDTHICVLCGIKFMALEPLIRHMEKHRVAFERSCSVCQSGTLTGNMLKLHMEASHGPETSFPMPSMPSMAVAVPPVITSSSGPLTSSAPELSQSFHAVLQGGYPSSLQLDLTNLKLPQQAGTSLKQVAESFSKDQEGMMTEMSNSNPEKSEEPYEYHDEENTHLPSRPDDEGSSSNPGASQQEQESTYIGLTSAQFYPLIACQVCGEKFALSEALDQHVESQHKDAESCTYTCKPCALSFDSHVEYSKHTSHHESSLQTTSLSSSTSTSSAAAVAAAVASSSASSAAQLKCSHCLKAFKSVKQLRLHYVAAHGCCHFCEYCRAGFPDAMSLQLHEQLHTLDPEKLSFRCDICSKAFYTQSQCSAHKRTHKDEKAHACEVCGSSFFKRGDLTKHVRTVHSPSRLFACKFCGKKGTRMDNMRSHVRSHHKSMTRDQIVNMIEVIE</sequence>
<feature type="compositionally biased region" description="Polar residues" evidence="5">
    <location>
        <begin position="694"/>
        <end position="707"/>
    </location>
</feature>
<protein>
    <submittedName>
        <fullName evidence="7">Zinc finger protein</fullName>
    </submittedName>
</protein>
<evidence type="ECO:0000256" key="5">
    <source>
        <dbReference type="SAM" id="MobiDB-lite"/>
    </source>
</evidence>
<keyword evidence="1" id="KW-0479">Metal-binding</keyword>
<dbReference type="PANTHER" id="PTHR24379:SF121">
    <property type="entry name" value="C2H2-TYPE DOMAIN-CONTAINING PROTEIN"/>
    <property type="match status" value="1"/>
</dbReference>
<name>A0AAV4FEY0_9GAST</name>
<dbReference type="EMBL" id="BMAT01011368">
    <property type="protein sequence ID" value="GFR71430.1"/>
    <property type="molecule type" value="Genomic_DNA"/>
</dbReference>
<feature type="domain" description="C2H2-type" evidence="6">
    <location>
        <begin position="527"/>
        <end position="547"/>
    </location>
</feature>
<keyword evidence="8" id="KW-1185">Reference proteome</keyword>
<feature type="domain" description="C2H2-type" evidence="6">
    <location>
        <begin position="898"/>
        <end position="919"/>
    </location>
</feature>
<evidence type="ECO:0000313" key="8">
    <source>
        <dbReference type="Proteomes" id="UP000762676"/>
    </source>
</evidence>
<evidence type="ECO:0000256" key="4">
    <source>
        <dbReference type="ARBA" id="ARBA00022833"/>
    </source>
</evidence>
<feature type="domain" description="C2H2-type" evidence="6">
    <location>
        <begin position="754"/>
        <end position="774"/>
    </location>
</feature>
<dbReference type="InterPro" id="IPR013087">
    <property type="entry name" value="Znf_C2H2_type"/>
</dbReference>
<feature type="region of interest" description="Disordered" evidence="5">
    <location>
        <begin position="658"/>
        <end position="707"/>
    </location>
</feature>
<dbReference type="SUPFAM" id="SSF57667">
    <property type="entry name" value="beta-beta-alpha zinc fingers"/>
    <property type="match status" value="2"/>
</dbReference>
<feature type="compositionally biased region" description="Basic and acidic residues" evidence="5">
    <location>
        <begin position="203"/>
        <end position="214"/>
    </location>
</feature>
<feature type="compositionally biased region" description="Basic and acidic residues" evidence="5">
    <location>
        <begin position="669"/>
        <end position="691"/>
    </location>
</feature>
<feature type="domain" description="C2H2-type" evidence="6">
    <location>
        <begin position="870"/>
        <end position="890"/>
    </location>
</feature>
<feature type="compositionally biased region" description="Polar residues" evidence="5">
    <location>
        <begin position="171"/>
        <end position="190"/>
    </location>
</feature>
<feature type="compositionally biased region" description="Polar residues" evidence="5">
    <location>
        <begin position="284"/>
        <end position="293"/>
    </location>
</feature>
<feature type="region of interest" description="Disordered" evidence="5">
    <location>
        <begin position="405"/>
        <end position="434"/>
    </location>
</feature>
<dbReference type="Pfam" id="PF00096">
    <property type="entry name" value="zf-C2H2"/>
    <property type="match status" value="1"/>
</dbReference>
<dbReference type="GO" id="GO:0008270">
    <property type="term" value="F:zinc ion binding"/>
    <property type="evidence" value="ECO:0007669"/>
    <property type="project" value="UniProtKB-KW"/>
</dbReference>
<evidence type="ECO:0000313" key="7">
    <source>
        <dbReference type="EMBL" id="GFR71430.1"/>
    </source>
</evidence>
<dbReference type="SMART" id="SM00355">
    <property type="entry name" value="ZnF_C2H2"/>
    <property type="match status" value="9"/>
</dbReference>
<keyword evidence="4" id="KW-0862">Zinc</keyword>